<dbReference type="InterPro" id="IPR036318">
    <property type="entry name" value="FAD-bd_PCMH-like_sf"/>
</dbReference>
<proteinExistence type="predicted"/>
<sequence length="354" mass="37930">MDHILHAYREQILRASANRTALCLQGSGSKQWYGQEPQGELLDTRVYHGIVAYEPTELVMTARCGTPLSEITAALDQENQMLAFEPPQFGPGATLGGVFAAGLAGPRRATAGAVRDFALGATLMDGRGELLRFGGQVMKNVAGYDVSRLLAGSMGCLGLVLDISLKVLPKPFAETTLAFALSEADAITRLNQWGGQALPISGSAWQVGRLMLRLSGAEAAVRAAKLSLGGEEIADASAYWASLREQEHDFFSQDAEHGLWRLSLPATTPALALSGKSLIEWGGAQRWLFSDEAPQRIRELARAAGGHVTLFRGGDKSAGVFTPLSKPLAQVHRNLKTSFDPAGIFNPGRMYPDL</sequence>
<dbReference type="Gene3D" id="3.30.465.10">
    <property type="match status" value="1"/>
</dbReference>
<dbReference type="EMBL" id="CP034464">
    <property type="protein sequence ID" value="AZP14440.1"/>
    <property type="molecule type" value="Genomic_DNA"/>
</dbReference>
<dbReference type="KEGG" id="upv:EJN92_05715"/>
<keyword evidence="5" id="KW-1185">Reference proteome</keyword>
<dbReference type="OrthoDB" id="9811557at2"/>
<dbReference type="GO" id="GO:0071949">
    <property type="term" value="F:FAD binding"/>
    <property type="evidence" value="ECO:0007669"/>
    <property type="project" value="InterPro"/>
</dbReference>
<dbReference type="GO" id="GO:0003824">
    <property type="term" value="F:catalytic activity"/>
    <property type="evidence" value="ECO:0007669"/>
    <property type="project" value="InterPro"/>
</dbReference>
<dbReference type="PROSITE" id="PS51387">
    <property type="entry name" value="FAD_PCMH"/>
    <property type="match status" value="1"/>
</dbReference>
<evidence type="ECO:0000259" key="3">
    <source>
        <dbReference type="PROSITE" id="PS51387"/>
    </source>
</evidence>
<dbReference type="InterPro" id="IPR006094">
    <property type="entry name" value="Oxid_FAD_bind_N"/>
</dbReference>
<dbReference type="SUPFAM" id="SSF55103">
    <property type="entry name" value="FAD-linked oxidases, C-terminal domain"/>
    <property type="match status" value="1"/>
</dbReference>
<dbReference type="PANTHER" id="PTHR11748:SF103">
    <property type="entry name" value="GLYCOLATE OXIDASE SUBUNIT GLCE"/>
    <property type="match status" value="1"/>
</dbReference>
<accession>A0A3Q9BV46</accession>
<name>A0A3Q9BV46_9BURK</name>
<dbReference type="NCBIfam" id="NF008439">
    <property type="entry name" value="PRK11282.1"/>
    <property type="match status" value="1"/>
</dbReference>
<organism evidence="4 5">
    <name type="scientific">Undibacterium parvum</name>
    <dbReference type="NCBI Taxonomy" id="401471"/>
    <lineage>
        <taxon>Bacteria</taxon>
        <taxon>Pseudomonadati</taxon>
        <taxon>Pseudomonadota</taxon>
        <taxon>Betaproteobacteria</taxon>
        <taxon>Burkholderiales</taxon>
        <taxon>Oxalobacteraceae</taxon>
        <taxon>Undibacterium</taxon>
    </lineage>
</organism>
<feature type="domain" description="FAD-binding PCMH-type" evidence="3">
    <location>
        <begin position="1"/>
        <end position="170"/>
    </location>
</feature>
<protein>
    <submittedName>
        <fullName evidence="4">Glycolate oxidase subunit GlcE</fullName>
    </submittedName>
</protein>
<dbReference type="InterPro" id="IPR016169">
    <property type="entry name" value="FAD-bd_PCMH_sub2"/>
</dbReference>
<evidence type="ECO:0000313" key="4">
    <source>
        <dbReference type="EMBL" id="AZP14440.1"/>
    </source>
</evidence>
<dbReference type="InterPro" id="IPR016166">
    <property type="entry name" value="FAD-bd_PCMH"/>
</dbReference>
<dbReference type="AlphaFoldDB" id="A0A3Q9BV46"/>
<gene>
    <name evidence="4" type="primary">glcE</name>
    <name evidence="4" type="ORF">EJN92_05715</name>
</gene>
<keyword evidence="1" id="KW-0285">Flavoprotein</keyword>
<dbReference type="PANTHER" id="PTHR11748">
    <property type="entry name" value="D-LACTATE DEHYDROGENASE"/>
    <property type="match status" value="1"/>
</dbReference>
<dbReference type="SUPFAM" id="SSF56176">
    <property type="entry name" value="FAD-binding/transporter-associated domain-like"/>
    <property type="match status" value="1"/>
</dbReference>
<reference evidence="4 5" key="1">
    <citation type="journal article" date="2011" name="Int. J. Syst. Evol. Microbiol.">
        <title>Description of Undibacterium oligocarboniphilum sp. nov., isolated from purified water, and Undibacterium pigrum strain CCUG 49012 as the type strain of Undibacterium parvum sp. nov., and emended descriptions of the genus Undibacterium and the species Undibacterium pigrum.</title>
        <authorList>
            <person name="Eder W."/>
            <person name="Wanner G."/>
            <person name="Ludwig W."/>
            <person name="Busse H.J."/>
            <person name="Ziemke-Kageler F."/>
            <person name="Lang E."/>
        </authorList>
    </citation>
    <scope>NUCLEOTIDE SEQUENCE [LARGE SCALE GENOMIC DNA]</scope>
    <source>
        <strain evidence="4 5">DSM 23061</strain>
    </source>
</reference>
<evidence type="ECO:0000256" key="2">
    <source>
        <dbReference type="ARBA" id="ARBA00022827"/>
    </source>
</evidence>
<dbReference type="InterPro" id="IPR016164">
    <property type="entry name" value="FAD-linked_Oxase-like_C"/>
</dbReference>
<keyword evidence="2" id="KW-0274">FAD</keyword>
<dbReference type="Pfam" id="PF01565">
    <property type="entry name" value="FAD_binding_4"/>
    <property type="match status" value="1"/>
</dbReference>
<dbReference type="Proteomes" id="UP000275663">
    <property type="component" value="Chromosome"/>
</dbReference>
<evidence type="ECO:0000256" key="1">
    <source>
        <dbReference type="ARBA" id="ARBA00022630"/>
    </source>
</evidence>
<evidence type="ECO:0000313" key="5">
    <source>
        <dbReference type="Proteomes" id="UP000275663"/>
    </source>
</evidence>